<keyword evidence="3" id="KW-0597">Phosphoprotein</keyword>
<feature type="domain" description="Histidine kinase" evidence="8">
    <location>
        <begin position="107"/>
        <end position="196"/>
    </location>
</feature>
<evidence type="ECO:0000256" key="4">
    <source>
        <dbReference type="ARBA" id="ARBA00022679"/>
    </source>
</evidence>
<keyword evidence="4" id="KW-0808">Transferase</keyword>
<keyword evidence="6 9" id="KW-0418">Kinase</keyword>
<dbReference type="InterPro" id="IPR036890">
    <property type="entry name" value="HATPase_C_sf"/>
</dbReference>
<evidence type="ECO:0000313" key="9">
    <source>
        <dbReference type="EMBL" id="QQQ19259.1"/>
    </source>
</evidence>
<keyword evidence="5" id="KW-0547">Nucleotide-binding</keyword>
<name>A0ABX7BT31_9CAUL</name>
<evidence type="ECO:0000256" key="2">
    <source>
        <dbReference type="ARBA" id="ARBA00012438"/>
    </source>
</evidence>
<sequence>MSSTPRTGSEDDASRLLGEYRLLQTLVAIRLRTVTDPASRRHLTWLSDIVAALSLLNRRMAADGPVDFAGYLDDASAFWRRTCEGRGIRLSVRGSVRALPDSHAMPLAIMLHELLSNAVRHAFPGEARGSIAVAFSQASDGVSLVVRDTGIGSAVLQMGEGLALVEGLVQHLWGSMSIETAAGSGVGVRIRLPLTDARLH</sequence>
<evidence type="ECO:0000256" key="6">
    <source>
        <dbReference type="ARBA" id="ARBA00022777"/>
    </source>
</evidence>
<dbReference type="EMBL" id="CP067977">
    <property type="protein sequence ID" value="QQQ19259.1"/>
    <property type="molecule type" value="Genomic_DNA"/>
</dbReference>
<evidence type="ECO:0000256" key="7">
    <source>
        <dbReference type="ARBA" id="ARBA00022840"/>
    </source>
</evidence>
<keyword evidence="10" id="KW-1185">Reference proteome</keyword>
<gene>
    <name evidence="9" type="ORF">JIP62_03850</name>
</gene>
<dbReference type="InterPro" id="IPR005467">
    <property type="entry name" value="His_kinase_dom"/>
</dbReference>
<dbReference type="PROSITE" id="PS50109">
    <property type="entry name" value="HIS_KIN"/>
    <property type="match status" value="1"/>
</dbReference>
<keyword evidence="7" id="KW-0067">ATP-binding</keyword>
<dbReference type="EC" id="2.7.13.3" evidence="2"/>
<comment type="catalytic activity">
    <reaction evidence="1">
        <text>ATP + protein L-histidine = ADP + protein N-phospho-L-histidine.</text>
        <dbReference type="EC" id="2.7.13.3"/>
    </reaction>
</comment>
<protein>
    <recommendedName>
        <fullName evidence="2">histidine kinase</fullName>
        <ecNumber evidence="2">2.7.13.3</ecNumber>
    </recommendedName>
</protein>
<reference evidence="9 10" key="1">
    <citation type="submission" date="2021-01" db="EMBL/GenBank/DDBJ databases">
        <title>Brevundimonas vitis sp. nov., an bacterium isolated from grape (Vitis vinifera).</title>
        <authorList>
            <person name="Jiang L."/>
            <person name="Lee J."/>
        </authorList>
    </citation>
    <scope>NUCLEOTIDE SEQUENCE [LARGE SCALE GENOMIC DNA]</scope>
    <source>
        <strain evidence="9 10">GRTSA-9</strain>
    </source>
</reference>
<dbReference type="Gene3D" id="3.30.565.10">
    <property type="entry name" value="Histidine kinase-like ATPase, C-terminal domain"/>
    <property type="match status" value="1"/>
</dbReference>
<evidence type="ECO:0000256" key="5">
    <source>
        <dbReference type="ARBA" id="ARBA00022741"/>
    </source>
</evidence>
<dbReference type="SUPFAM" id="SSF55874">
    <property type="entry name" value="ATPase domain of HSP90 chaperone/DNA topoisomerase II/histidine kinase"/>
    <property type="match status" value="1"/>
</dbReference>
<evidence type="ECO:0000313" key="10">
    <source>
        <dbReference type="Proteomes" id="UP000595448"/>
    </source>
</evidence>
<dbReference type="Proteomes" id="UP000595448">
    <property type="component" value="Chromosome"/>
</dbReference>
<evidence type="ECO:0000256" key="1">
    <source>
        <dbReference type="ARBA" id="ARBA00000085"/>
    </source>
</evidence>
<dbReference type="SMART" id="SM00387">
    <property type="entry name" value="HATPase_c"/>
    <property type="match status" value="1"/>
</dbReference>
<dbReference type="InterPro" id="IPR003594">
    <property type="entry name" value="HATPase_dom"/>
</dbReference>
<dbReference type="PANTHER" id="PTHR41523">
    <property type="entry name" value="TWO-COMPONENT SYSTEM SENSOR PROTEIN"/>
    <property type="match status" value="1"/>
</dbReference>
<dbReference type="GO" id="GO:0016301">
    <property type="term" value="F:kinase activity"/>
    <property type="evidence" value="ECO:0007669"/>
    <property type="project" value="UniProtKB-KW"/>
</dbReference>
<dbReference type="PANTHER" id="PTHR41523:SF8">
    <property type="entry name" value="ETHYLENE RESPONSE SENSOR PROTEIN"/>
    <property type="match status" value="1"/>
</dbReference>
<dbReference type="Pfam" id="PF02518">
    <property type="entry name" value="HATPase_c"/>
    <property type="match status" value="1"/>
</dbReference>
<dbReference type="RefSeq" id="WP_201103610.1">
    <property type="nucleotide sequence ID" value="NZ_CP067977.1"/>
</dbReference>
<proteinExistence type="predicted"/>
<evidence type="ECO:0000256" key="3">
    <source>
        <dbReference type="ARBA" id="ARBA00022553"/>
    </source>
</evidence>
<accession>A0ABX7BT31</accession>
<organism evidence="9 10">
    <name type="scientific">Brevundimonas vitisensis</name>
    <dbReference type="NCBI Taxonomy" id="2800818"/>
    <lineage>
        <taxon>Bacteria</taxon>
        <taxon>Pseudomonadati</taxon>
        <taxon>Pseudomonadota</taxon>
        <taxon>Alphaproteobacteria</taxon>
        <taxon>Caulobacterales</taxon>
        <taxon>Caulobacteraceae</taxon>
        <taxon>Brevundimonas</taxon>
    </lineage>
</organism>
<evidence type="ECO:0000259" key="8">
    <source>
        <dbReference type="PROSITE" id="PS50109"/>
    </source>
</evidence>